<gene>
    <name evidence="3" type="ORF">AXG93_638s1410</name>
    <name evidence="2" type="ORF">Mp_1g22960</name>
</gene>
<feature type="compositionally biased region" description="Polar residues" evidence="1">
    <location>
        <begin position="1"/>
        <end position="16"/>
    </location>
</feature>
<evidence type="ECO:0000313" key="2">
    <source>
        <dbReference type="EMBL" id="BBM99676.1"/>
    </source>
</evidence>
<name>A0A176W6R4_MARPO</name>
<evidence type="ECO:0000256" key="1">
    <source>
        <dbReference type="SAM" id="MobiDB-lite"/>
    </source>
</evidence>
<sequence length="350" mass="38767">MVESTLTDSTVTFPRPSSSSSSGAMSSSSSFSGIGLANGNGNGNGHAHGHKRDWRKTIAMKASTEYDSDGGVFLNKISARVLDGLAKVKSTFERGANGEVNAPLFGLVTKYVSVLYDHEEKNAQVTVNTNWRNLGIKYRRDIKAEEGEVSLTASAFNSKYRAEIDFDLPQTGSMPRASVTFPFGEVKVFEEIREDEHGDDFRAMAASGFLAGPVFGGLCVADYKQENLMLKYAYKDEEMTLIPSISLPSMSPTVAFKRQFDNSNKLSYLYNFDTTAWSTVYKHKPNDAFKLKLGYDSEVKTFWGSTWVGKEDAGAKKAPRKCKLQVMVQVPQGDVKNSVVLFRIKKRWDL</sequence>
<dbReference type="PANTHER" id="PTHR35484">
    <property type="entry name" value="OUTER ENVELOPE PORE PROTEIN 37, CHLOROPLASTIC"/>
    <property type="match status" value="1"/>
</dbReference>
<keyword evidence="4" id="KW-1185">Reference proteome</keyword>
<reference evidence="3 4" key="1">
    <citation type="submission" date="2016-03" db="EMBL/GenBank/DDBJ databases">
        <title>Mechanisms controlling the formation of the plant cell surface in tip-growing cells are functionally conserved among land plants.</title>
        <authorList>
            <person name="Honkanen S."/>
            <person name="Jones V.A."/>
            <person name="Morieri G."/>
            <person name="Champion C."/>
            <person name="Hetherington A.J."/>
            <person name="Kelly S."/>
            <person name="Saint-Marcoux D."/>
            <person name="Proust H."/>
            <person name="Prescott H."/>
            <person name="Dolan L."/>
        </authorList>
    </citation>
    <scope>NUCLEOTIDE SEQUENCE [LARGE SCALE GENOMIC DNA]</scope>
    <source>
        <strain evidence="4">cv. Tak-1 and cv. Tak-2</strain>
        <tissue evidence="3">Whole gametophyte</tissue>
    </source>
</reference>
<feature type="region of interest" description="Disordered" evidence="1">
    <location>
        <begin position="1"/>
        <end position="26"/>
    </location>
</feature>
<proteinExistence type="predicted"/>
<organism evidence="3 4">
    <name type="scientific">Marchantia polymorpha subsp. ruderalis</name>
    <dbReference type="NCBI Taxonomy" id="1480154"/>
    <lineage>
        <taxon>Eukaryota</taxon>
        <taxon>Viridiplantae</taxon>
        <taxon>Streptophyta</taxon>
        <taxon>Embryophyta</taxon>
        <taxon>Marchantiophyta</taxon>
        <taxon>Marchantiopsida</taxon>
        <taxon>Marchantiidae</taxon>
        <taxon>Marchantiales</taxon>
        <taxon>Marchantiaceae</taxon>
        <taxon>Marchantia</taxon>
    </lineage>
</organism>
<dbReference type="PANTHER" id="PTHR35484:SF2">
    <property type="entry name" value="OUTER ENVELOPE PORE PROTEIN 37, CHLOROPLASTIC"/>
    <property type="match status" value="1"/>
</dbReference>
<protein>
    <submittedName>
        <fullName evidence="3">Uncharacterized protein</fullName>
    </submittedName>
</protein>
<evidence type="ECO:0000313" key="3">
    <source>
        <dbReference type="EMBL" id="OAE28152.1"/>
    </source>
</evidence>
<dbReference type="GO" id="GO:0009707">
    <property type="term" value="C:chloroplast outer membrane"/>
    <property type="evidence" value="ECO:0007669"/>
    <property type="project" value="TreeGrafter"/>
</dbReference>
<dbReference type="GO" id="GO:0006812">
    <property type="term" value="P:monoatomic cation transport"/>
    <property type="evidence" value="ECO:0007669"/>
    <property type="project" value="InterPro"/>
</dbReference>
<dbReference type="InterPro" id="IPR038951">
    <property type="entry name" value="OEP37-like"/>
</dbReference>
<dbReference type="Proteomes" id="UP001162541">
    <property type="component" value="Chromosome 1"/>
</dbReference>
<dbReference type="EMBL" id="AP019866">
    <property type="protein sequence ID" value="BBM99676.1"/>
    <property type="molecule type" value="Genomic_DNA"/>
</dbReference>
<evidence type="ECO:0000313" key="5">
    <source>
        <dbReference type="Proteomes" id="UP001162541"/>
    </source>
</evidence>
<reference evidence="2" key="2">
    <citation type="journal article" date="2019" name="Curr. Biol.">
        <title>Chromatin organization in early land plants reveals an ancestral association between H3K27me3, transposons, and constitutive heterochromatin.</title>
        <authorList>
            <person name="Montgomery S.A."/>
            <person name="Tanizawa Y."/>
            <person name="Galik B."/>
            <person name="Wang N."/>
            <person name="Ito T."/>
            <person name="Mochizuki T."/>
            <person name="Akimcheva S."/>
            <person name="Bowman J."/>
            <person name="Cognat V."/>
            <person name="Drouard L."/>
            <person name="Ekker H."/>
            <person name="Houng S."/>
            <person name="Kohchi T."/>
            <person name="Lin S."/>
            <person name="Liu L.D."/>
            <person name="Nakamura Y."/>
            <person name="Valeeva L.R."/>
            <person name="Shakirov E.V."/>
            <person name="Shippen D.E."/>
            <person name="Wei W."/>
            <person name="Yagura M."/>
            <person name="Yamaoka S."/>
            <person name="Yamato K.T."/>
            <person name="Liu C."/>
            <person name="Berger F."/>
        </authorList>
    </citation>
    <scope>NUCLEOTIDE SEQUENCE [LARGE SCALE GENOMIC DNA]</scope>
    <source>
        <strain evidence="2">Tak-1</strain>
    </source>
</reference>
<reference evidence="5" key="3">
    <citation type="journal article" date="2020" name="Curr. Biol.">
        <title>Chromatin organization in early land plants reveals an ancestral association between H3K27me3, transposons, and constitutive heterochromatin.</title>
        <authorList>
            <person name="Montgomery S.A."/>
            <person name="Tanizawa Y."/>
            <person name="Galik B."/>
            <person name="Wang N."/>
            <person name="Ito T."/>
            <person name="Mochizuki T."/>
            <person name="Akimcheva S."/>
            <person name="Bowman J.L."/>
            <person name="Cognat V."/>
            <person name="Marechal-Drouard L."/>
            <person name="Ekker H."/>
            <person name="Hong S.F."/>
            <person name="Kohchi T."/>
            <person name="Lin S.S."/>
            <person name="Liu L.D."/>
            <person name="Nakamura Y."/>
            <person name="Valeeva L.R."/>
            <person name="Shakirov E.V."/>
            <person name="Shippen D.E."/>
            <person name="Wei W.L."/>
            <person name="Yagura M."/>
            <person name="Yamaoka S."/>
            <person name="Yamato K.T."/>
            <person name="Liu C."/>
            <person name="Berger F."/>
        </authorList>
    </citation>
    <scope>NUCLEOTIDE SEQUENCE [LARGE SCALE GENOMIC DNA]</scope>
    <source>
        <strain evidence="5">Tak-1</strain>
    </source>
</reference>
<dbReference type="GO" id="GO:0005216">
    <property type="term" value="F:monoatomic ion channel activity"/>
    <property type="evidence" value="ECO:0007669"/>
    <property type="project" value="InterPro"/>
</dbReference>
<dbReference type="EMBL" id="LVLJ01001765">
    <property type="protein sequence ID" value="OAE28152.1"/>
    <property type="molecule type" value="Genomic_DNA"/>
</dbReference>
<dbReference type="AlphaFoldDB" id="A0A176W6R4"/>
<accession>A0A176W6R4</accession>
<feature type="compositionally biased region" description="Low complexity" evidence="1">
    <location>
        <begin position="17"/>
        <end position="26"/>
    </location>
</feature>
<dbReference type="Proteomes" id="UP000077202">
    <property type="component" value="Unassembled WGS sequence"/>
</dbReference>
<evidence type="ECO:0000313" key="4">
    <source>
        <dbReference type="Proteomes" id="UP000077202"/>
    </source>
</evidence>